<dbReference type="EMBL" id="MU266330">
    <property type="protein sequence ID" value="KAH7930670.1"/>
    <property type="molecule type" value="Genomic_DNA"/>
</dbReference>
<reference evidence="1" key="1">
    <citation type="journal article" date="2021" name="New Phytol.">
        <title>Evolutionary innovations through gain and loss of genes in the ectomycorrhizal Boletales.</title>
        <authorList>
            <person name="Wu G."/>
            <person name="Miyauchi S."/>
            <person name="Morin E."/>
            <person name="Kuo A."/>
            <person name="Drula E."/>
            <person name="Varga T."/>
            <person name="Kohler A."/>
            <person name="Feng B."/>
            <person name="Cao Y."/>
            <person name="Lipzen A."/>
            <person name="Daum C."/>
            <person name="Hundley H."/>
            <person name="Pangilinan J."/>
            <person name="Johnson J."/>
            <person name="Barry K."/>
            <person name="LaButti K."/>
            <person name="Ng V."/>
            <person name="Ahrendt S."/>
            <person name="Min B."/>
            <person name="Choi I.G."/>
            <person name="Park H."/>
            <person name="Plett J.M."/>
            <person name="Magnuson J."/>
            <person name="Spatafora J.W."/>
            <person name="Nagy L.G."/>
            <person name="Henrissat B."/>
            <person name="Grigoriev I.V."/>
            <person name="Yang Z.L."/>
            <person name="Xu J."/>
            <person name="Martin F.M."/>
        </authorList>
    </citation>
    <scope>NUCLEOTIDE SEQUENCE</scope>
    <source>
        <strain evidence="1">KUC20120723A-06</strain>
    </source>
</reference>
<organism evidence="1 2">
    <name type="scientific">Leucogyrophana mollusca</name>
    <dbReference type="NCBI Taxonomy" id="85980"/>
    <lineage>
        <taxon>Eukaryota</taxon>
        <taxon>Fungi</taxon>
        <taxon>Dikarya</taxon>
        <taxon>Basidiomycota</taxon>
        <taxon>Agaricomycotina</taxon>
        <taxon>Agaricomycetes</taxon>
        <taxon>Agaricomycetidae</taxon>
        <taxon>Boletales</taxon>
        <taxon>Boletales incertae sedis</taxon>
        <taxon>Leucogyrophana</taxon>
    </lineage>
</organism>
<name>A0ACB8BXG6_9AGAM</name>
<keyword evidence="2" id="KW-1185">Reference proteome</keyword>
<sequence length="408" mass="44220">MAGRTAHDADTFPTMNAAIEGQNQEEATKTLTKTNNDPEHLSISMSVNSSSIPFTLTLPAQEPAKHYVPQQPTPEMLAQLGIKMRDFAYESTLPPIAPVLRVPRQTQPGPRPLKRVRREWDDGEDDESSGQSRRPDVGGRRSPSAERGTGGKKSKSLERKATEPIENVQIFSRRTFGFADLSQYQSRVTRPPSIALAPTAPARSFSSSPPTSPLQSPFRGESQESEMVVTPLPSPGGSPRWNVTDNSLIPASQLDTESQAYYPEVVSYSQLGLSPQPLQAVTLDISPAISPAPVSPPHPSSSSNPGDPLTDSSPLAAQSSNSPSRPGSANRSRGPPISSPNTTPPRYLLRRRSLLSSHTPTRSRYPHPHPHPYATAKSPSSPKKKGSPKASSRPRRIRNGLQDPIITR</sequence>
<gene>
    <name evidence="1" type="ORF">BV22DRAFT_1191042</name>
</gene>
<comment type="caution">
    <text evidence="1">The sequence shown here is derived from an EMBL/GenBank/DDBJ whole genome shotgun (WGS) entry which is preliminary data.</text>
</comment>
<evidence type="ECO:0000313" key="1">
    <source>
        <dbReference type="EMBL" id="KAH7930670.1"/>
    </source>
</evidence>
<accession>A0ACB8BXG6</accession>
<protein>
    <submittedName>
        <fullName evidence="1">Uncharacterized protein</fullName>
    </submittedName>
</protein>
<dbReference type="Proteomes" id="UP000790709">
    <property type="component" value="Unassembled WGS sequence"/>
</dbReference>
<evidence type="ECO:0000313" key="2">
    <source>
        <dbReference type="Proteomes" id="UP000790709"/>
    </source>
</evidence>
<proteinExistence type="predicted"/>